<comment type="caution">
    <text evidence="3">The sequence shown here is derived from an EMBL/GenBank/DDBJ whole genome shotgun (WGS) entry which is preliminary data.</text>
</comment>
<evidence type="ECO:0000313" key="3">
    <source>
        <dbReference type="EMBL" id="MDA0160433.1"/>
    </source>
</evidence>
<accession>A0A9X3MV48</accession>
<evidence type="ECO:0000256" key="1">
    <source>
        <dbReference type="ARBA" id="ARBA00006484"/>
    </source>
</evidence>
<keyword evidence="4" id="KW-1185">Reference proteome</keyword>
<dbReference type="InterPro" id="IPR002347">
    <property type="entry name" value="SDR_fam"/>
</dbReference>
<proteinExistence type="inferred from homology"/>
<dbReference type="InterPro" id="IPR020904">
    <property type="entry name" value="Sc_DH/Rdtase_CS"/>
</dbReference>
<dbReference type="PROSITE" id="PS00061">
    <property type="entry name" value="ADH_SHORT"/>
    <property type="match status" value="1"/>
</dbReference>
<dbReference type="RefSeq" id="WP_270039262.1">
    <property type="nucleotide sequence ID" value="NZ_JAPDOD010000005.1"/>
</dbReference>
<dbReference type="InterPro" id="IPR051122">
    <property type="entry name" value="SDR_DHRS6-like"/>
</dbReference>
<gene>
    <name evidence="3" type="ORF">OM076_09160</name>
</gene>
<dbReference type="InterPro" id="IPR036291">
    <property type="entry name" value="NAD(P)-bd_dom_sf"/>
</dbReference>
<dbReference type="SUPFAM" id="SSF51735">
    <property type="entry name" value="NAD(P)-binding Rossmann-fold domains"/>
    <property type="match status" value="1"/>
</dbReference>
<keyword evidence="2" id="KW-0560">Oxidoreductase</keyword>
<dbReference type="Gene3D" id="3.40.50.720">
    <property type="entry name" value="NAD(P)-binding Rossmann-like Domain"/>
    <property type="match status" value="1"/>
</dbReference>
<comment type="similarity">
    <text evidence="1">Belongs to the short-chain dehydrogenases/reductases (SDR) family.</text>
</comment>
<evidence type="ECO:0000313" key="4">
    <source>
        <dbReference type="Proteomes" id="UP001149140"/>
    </source>
</evidence>
<evidence type="ECO:0000256" key="2">
    <source>
        <dbReference type="ARBA" id="ARBA00023002"/>
    </source>
</evidence>
<dbReference type="PRINTS" id="PR00081">
    <property type="entry name" value="GDHRDH"/>
</dbReference>
<dbReference type="PANTHER" id="PTHR43477">
    <property type="entry name" value="DIHYDROANTICAPSIN 7-DEHYDROGENASE"/>
    <property type="match status" value="1"/>
</dbReference>
<dbReference type="EMBL" id="JAPDOD010000005">
    <property type="protein sequence ID" value="MDA0160433.1"/>
    <property type="molecule type" value="Genomic_DNA"/>
</dbReference>
<sequence length="220" mass="22474">MSGVVAIAGAGGGLGPSVIARLDGPLAGADVSAQRLSDGLDDARAVDLLDPAATTAWANDLEARFGEVRALVHLVGGWRGGKPLGEADPSDWTVMEGLLIRSLQNTSRAFLDPLKRSGGRLVMISAAAAKRPTSSNAAYAAAKAAAEAWTLAVADEFTGTGATANILAVNAILTPEMRAAKPDAKFATFTRAEDIADGIAFLLSDAAAKMNGQRIALHPA</sequence>
<name>A0A9X3MV48_9ACTN</name>
<reference evidence="3" key="1">
    <citation type="submission" date="2022-10" db="EMBL/GenBank/DDBJ databases">
        <title>The WGS of Solirubrobacter ginsenosidimutans DSM 21036.</title>
        <authorList>
            <person name="Jiang Z."/>
        </authorList>
    </citation>
    <scope>NUCLEOTIDE SEQUENCE</scope>
    <source>
        <strain evidence="3">DSM 21036</strain>
    </source>
</reference>
<organism evidence="3 4">
    <name type="scientific">Solirubrobacter ginsenosidimutans</name>
    <dbReference type="NCBI Taxonomy" id="490573"/>
    <lineage>
        <taxon>Bacteria</taxon>
        <taxon>Bacillati</taxon>
        <taxon>Actinomycetota</taxon>
        <taxon>Thermoleophilia</taxon>
        <taxon>Solirubrobacterales</taxon>
        <taxon>Solirubrobacteraceae</taxon>
        <taxon>Solirubrobacter</taxon>
    </lineage>
</organism>
<dbReference type="Proteomes" id="UP001149140">
    <property type="component" value="Unassembled WGS sequence"/>
</dbReference>
<dbReference type="CDD" id="cd05233">
    <property type="entry name" value="SDR_c"/>
    <property type="match status" value="1"/>
</dbReference>
<protein>
    <submittedName>
        <fullName evidence="3">SDR family oxidoreductase</fullName>
    </submittedName>
</protein>
<dbReference type="PANTHER" id="PTHR43477:SF1">
    <property type="entry name" value="DIHYDROANTICAPSIN 7-DEHYDROGENASE"/>
    <property type="match status" value="1"/>
</dbReference>
<dbReference type="GO" id="GO:0016491">
    <property type="term" value="F:oxidoreductase activity"/>
    <property type="evidence" value="ECO:0007669"/>
    <property type="project" value="UniProtKB-KW"/>
</dbReference>
<dbReference type="Pfam" id="PF13561">
    <property type="entry name" value="adh_short_C2"/>
    <property type="match status" value="1"/>
</dbReference>
<dbReference type="AlphaFoldDB" id="A0A9X3MV48"/>